<evidence type="ECO:0000256" key="1">
    <source>
        <dbReference type="SAM" id="Phobius"/>
    </source>
</evidence>
<accession>A0A1F6EFX6</accession>
<keyword evidence="1" id="KW-1133">Transmembrane helix</keyword>
<feature type="transmembrane region" description="Helical" evidence="1">
    <location>
        <begin position="51"/>
        <end position="75"/>
    </location>
</feature>
<sequence length="119" mass="12429">MTILNLTQHVASTEQISAGVVEPADKPAVSKLLTFDAAPDGAELARRAGELAAMAAVAGASAAMIGGAPFFMSALERALKATGVRPLYAFSTRESVETVLPDGSTRKTQVFRHTGWVEV</sequence>
<evidence type="ECO:0000313" key="2">
    <source>
        <dbReference type="EMBL" id="OGG72548.1"/>
    </source>
</evidence>
<dbReference type="AlphaFoldDB" id="A0A1F6EFX6"/>
<gene>
    <name evidence="2" type="ORF">A3A38_01995</name>
</gene>
<comment type="caution">
    <text evidence="2">The sequence shown here is derived from an EMBL/GenBank/DDBJ whole genome shotgun (WGS) entry which is preliminary data.</text>
</comment>
<evidence type="ECO:0000313" key="3">
    <source>
        <dbReference type="Proteomes" id="UP000177306"/>
    </source>
</evidence>
<protein>
    <submittedName>
        <fullName evidence="2">Uncharacterized protein</fullName>
    </submittedName>
</protein>
<name>A0A1F6EFX6_9BACT</name>
<dbReference type="Proteomes" id="UP000177306">
    <property type="component" value="Unassembled WGS sequence"/>
</dbReference>
<keyword evidence="1" id="KW-0812">Transmembrane</keyword>
<organism evidence="2 3">
    <name type="scientific">Candidatus Kaiserbacteria bacterium RIFCSPLOWO2_01_FULL_53_17</name>
    <dbReference type="NCBI Taxonomy" id="1798511"/>
    <lineage>
        <taxon>Bacteria</taxon>
        <taxon>Candidatus Kaiseribacteriota</taxon>
    </lineage>
</organism>
<keyword evidence="1" id="KW-0472">Membrane</keyword>
<reference evidence="2 3" key="1">
    <citation type="journal article" date="2016" name="Nat. Commun.">
        <title>Thousands of microbial genomes shed light on interconnected biogeochemical processes in an aquifer system.</title>
        <authorList>
            <person name="Anantharaman K."/>
            <person name="Brown C.T."/>
            <person name="Hug L.A."/>
            <person name="Sharon I."/>
            <person name="Castelle C.J."/>
            <person name="Probst A.J."/>
            <person name="Thomas B.C."/>
            <person name="Singh A."/>
            <person name="Wilkins M.J."/>
            <person name="Karaoz U."/>
            <person name="Brodie E.L."/>
            <person name="Williams K.H."/>
            <person name="Hubbard S.S."/>
            <person name="Banfield J.F."/>
        </authorList>
    </citation>
    <scope>NUCLEOTIDE SEQUENCE [LARGE SCALE GENOMIC DNA]</scope>
</reference>
<proteinExistence type="predicted"/>
<dbReference type="EMBL" id="MFLY01000044">
    <property type="protein sequence ID" value="OGG72548.1"/>
    <property type="molecule type" value="Genomic_DNA"/>
</dbReference>